<dbReference type="InterPro" id="IPR039361">
    <property type="entry name" value="Cyclin"/>
</dbReference>
<dbReference type="CDD" id="cd20544">
    <property type="entry name" value="CYCLIN_AtCycD-like_rpt2"/>
    <property type="match status" value="1"/>
</dbReference>
<evidence type="ECO:0000256" key="2">
    <source>
        <dbReference type="ARBA" id="ARBA00022618"/>
    </source>
</evidence>
<dbReference type="CDD" id="cd20543">
    <property type="entry name" value="CYCLIN_AtCycD-like_rpt1"/>
    <property type="match status" value="1"/>
</dbReference>
<dbReference type="Proteomes" id="UP000323000">
    <property type="component" value="Chromosome 6"/>
</dbReference>
<protein>
    <submittedName>
        <fullName evidence="8">Uncharacterized protein</fullName>
    </submittedName>
</protein>
<dbReference type="InterPro" id="IPR013763">
    <property type="entry name" value="Cyclin-like_dom"/>
</dbReference>
<dbReference type="InterPro" id="IPR004367">
    <property type="entry name" value="Cyclin_C-dom"/>
</dbReference>
<dbReference type="GO" id="GO:0051301">
    <property type="term" value="P:cell division"/>
    <property type="evidence" value="ECO:0007669"/>
    <property type="project" value="UniProtKB-KW"/>
</dbReference>
<comment type="similarity">
    <text evidence="1">Belongs to the cyclin family. Cyclin D subfamily.</text>
</comment>
<dbReference type="Pfam" id="PF00134">
    <property type="entry name" value="Cyclin_N"/>
    <property type="match status" value="1"/>
</dbReference>
<name>A0A5C7HQG7_9ROSI</name>
<evidence type="ECO:0000256" key="3">
    <source>
        <dbReference type="ARBA" id="ARBA00023127"/>
    </source>
</evidence>
<keyword evidence="9" id="KW-1185">Reference proteome</keyword>
<dbReference type="OrthoDB" id="306099at2759"/>
<sequence length="353" mass="40076">MYNKLERSREQTKMEDFDFDDEGSFSLSSLMCQEDGVCLNEKSDDDGRNISTVNYVLEKNNIVDEEYIEMLVGREECFGSKGCAFSDDCSIKNQTWLKCARLNAIEWIFNTRAKFGLQFQTAYLSVDYFDRFLSKRFIDEGKLWAIRLLSVACLSLAAKMEECKVPALSDFKLEDFDFENKVIQRMELLVLNTLEWKLGSITPFAFLHYFTSKLCDGCSSRPKELVSEAVELIMTTTKEINLMDHRPSIIAAAAVLAASDDQLTRISMELKMNMIPSRGSLDIEHIYCCYNLMQGIKIGKLSTPILMVSSNLSSTCSIDVFGNSSYTSGAGTKRRLTYSDSTQNCTSKKMFRP</sequence>
<feature type="domain" description="Cyclin C-terminal" evidence="7">
    <location>
        <begin position="201"/>
        <end position="315"/>
    </location>
</feature>
<accession>A0A5C7HQG7</accession>
<dbReference type="AlphaFoldDB" id="A0A5C7HQG7"/>
<dbReference type="PROSITE" id="PS00292">
    <property type="entry name" value="CYCLINS"/>
    <property type="match status" value="1"/>
</dbReference>
<evidence type="ECO:0000313" key="9">
    <source>
        <dbReference type="Proteomes" id="UP000323000"/>
    </source>
</evidence>
<dbReference type="InterPro" id="IPR048258">
    <property type="entry name" value="Cyclins_cyclin-box"/>
</dbReference>
<dbReference type="InterPro" id="IPR036915">
    <property type="entry name" value="Cyclin-like_sf"/>
</dbReference>
<gene>
    <name evidence="8" type="ORF">EZV62_013864</name>
</gene>
<dbReference type="EMBL" id="VAHF01000006">
    <property type="protein sequence ID" value="TXG59291.1"/>
    <property type="molecule type" value="Genomic_DNA"/>
</dbReference>
<evidence type="ECO:0000256" key="1">
    <source>
        <dbReference type="ARBA" id="ARBA00009065"/>
    </source>
</evidence>
<dbReference type="SMART" id="SM00385">
    <property type="entry name" value="CYCLIN"/>
    <property type="match status" value="1"/>
</dbReference>
<feature type="domain" description="Cyclin-like" evidence="6">
    <location>
        <begin position="106"/>
        <end position="192"/>
    </location>
</feature>
<comment type="caution">
    <text evidence="8">The sequence shown here is derived from an EMBL/GenBank/DDBJ whole genome shotgun (WGS) entry which is preliminary data.</text>
</comment>
<evidence type="ECO:0000259" key="7">
    <source>
        <dbReference type="SMART" id="SM01332"/>
    </source>
</evidence>
<dbReference type="FunFam" id="1.10.472.10:FF:000069">
    <property type="entry name" value="Cyclin-D5-1"/>
    <property type="match status" value="1"/>
</dbReference>
<dbReference type="Pfam" id="PF02984">
    <property type="entry name" value="Cyclin_C"/>
    <property type="match status" value="1"/>
</dbReference>
<dbReference type="PANTHER" id="PTHR10177">
    <property type="entry name" value="CYCLINS"/>
    <property type="match status" value="1"/>
</dbReference>
<dbReference type="InterPro" id="IPR006671">
    <property type="entry name" value="Cyclin_N"/>
</dbReference>
<dbReference type="SUPFAM" id="SSF47954">
    <property type="entry name" value="Cyclin-like"/>
    <property type="match status" value="2"/>
</dbReference>
<evidence type="ECO:0000256" key="4">
    <source>
        <dbReference type="ARBA" id="ARBA00023306"/>
    </source>
</evidence>
<dbReference type="SMART" id="SM01332">
    <property type="entry name" value="Cyclin_C"/>
    <property type="match status" value="1"/>
</dbReference>
<organism evidence="8 9">
    <name type="scientific">Acer yangbiense</name>
    <dbReference type="NCBI Taxonomy" id="1000413"/>
    <lineage>
        <taxon>Eukaryota</taxon>
        <taxon>Viridiplantae</taxon>
        <taxon>Streptophyta</taxon>
        <taxon>Embryophyta</taxon>
        <taxon>Tracheophyta</taxon>
        <taxon>Spermatophyta</taxon>
        <taxon>Magnoliopsida</taxon>
        <taxon>eudicotyledons</taxon>
        <taxon>Gunneridae</taxon>
        <taxon>Pentapetalae</taxon>
        <taxon>rosids</taxon>
        <taxon>malvids</taxon>
        <taxon>Sapindales</taxon>
        <taxon>Sapindaceae</taxon>
        <taxon>Hippocastanoideae</taxon>
        <taxon>Acereae</taxon>
        <taxon>Acer</taxon>
    </lineage>
</organism>
<evidence type="ECO:0000256" key="5">
    <source>
        <dbReference type="RuleBase" id="RU000383"/>
    </source>
</evidence>
<dbReference type="FunFam" id="1.10.472.10:FF:000219">
    <property type="entry name" value="Cyclin-D5-1"/>
    <property type="match status" value="1"/>
</dbReference>
<keyword evidence="4" id="KW-0131">Cell cycle</keyword>
<keyword evidence="3 5" id="KW-0195">Cyclin</keyword>
<reference evidence="9" key="1">
    <citation type="journal article" date="2019" name="Gigascience">
        <title>De novo genome assembly of the endangered Acer yangbiense, a plant species with extremely small populations endemic to Yunnan Province, China.</title>
        <authorList>
            <person name="Yang J."/>
            <person name="Wariss H.M."/>
            <person name="Tao L."/>
            <person name="Zhang R."/>
            <person name="Yun Q."/>
            <person name="Hollingsworth P."/>
            <person name="Dao Z."/>
            <person name="Luo G."/>
            <person name="Guo H."/>
            <person name="Ma Y."/>
            <person name="Sun W."/>
        </authorList>
    </citation>
    <scope>NUCLEOTIDE SEQUENCE [LARGE SCALE GENOMIC DNA]</scope>
    <source>
        <strain evidence="9">cv. Malutang</strain>
    </source>
</reference>
<dbReference type="Gene3D" id="1.10.472.10">
    <property type="entry name" value="Cyclin-like"/>
    <property type="match status" value="2"/>
</dbReference>
<proteinExistence type="inferred from homology"/>
<evidence type="ECO:0000259" key="6">
    <source>
        <dbReference type="SMART" id="SM00385"/>
    </source>
</evidence>
<evidence type="ECO:0000313" key="8">
    <source>
        <dbReference type="EMBL" id="TXG59291.1"/>
    </source>
</evidence>
<keyword evidence="2" id="KW-0132">Cell division</keyword>